<evidence type="ECO:0000313" key="2">
    <source>
        <dbReference type="EMBL" id="MBT9146119.1"/>
    </source>
</evidence>
<dbReference type="InterPro" id="IPR012938">
    <property type="entry name" value="Glc/Sorbosone_DH"/>
</dbReference>
<dbReference type="Proteomes" id="UP000811545">
    <property type="component" value="Unassembled WGS sequence"/>
</dbReference>
<dbReference type="EC" id="1.1.5.2" evidence="2"/>
<name>A0A9E2BIW0_PSYF1</name>
<gene>
    <name evidence="2" type="primary">gdhB</name>
    <name evidence="2" type="ORF">DDT42_02001</name>
</gene>
<sequence>MKKVVILILIAVIGLGLYFFYQDDPVLDEEVDVEEQVIGVGIELIAEGFTSPVGFVSANDGTGRMFLIDQIGLIKIIDEDGEVLEDNFLDVREKMVELREGFDERGLLGLAFHPEFTSNGRFFVHYSAPLREGAPEGWDHTGVIAEFRVSEDNPNVANIDSEKIIIQIDQPQFNHNGGHLAFGPDGYLYIPLGDGGGANDVGLGHPEIGNGQDTSNSLGSILRIDIDGEGTYSIPQDNPFVGSEDGLDEIFAYGFRNPYHISFDRGGSNELFVADVGQDLWEEVNIVTRGGNYGWNIREGMHCFDPETPADSPSDCPTVGAKGEGLINPILQYRNARHDGIGIAIVGGYVYRGQLIRGLIGQYVFADWSRAFGAGDGSLFTARKENDRWEFNELEILNGVNGRLGLFVKGVGGRC</sequence>
<dbReference type="EMBL" id="QLTW01000326">
    <property type="protein sequence ID" value="MBT9146119.1"/>
    <property type="molecule type" value="Genomic_DNA"/>
</dbReference>
<keyword evidence="2" id="KW-0560">Oxidoreductase</keyword>
<feature type="domain" description="Glucose/Sorbosone dehydrogenase" evidence="1">
    <location>
        <begin position="51"/>
        <end position="362"/>
    </location>
</feature>
<proteinExistence type="predicted"/>
<comment type="caution">
    <text evidence="2">The sequence shown here is derived from an EMBL/GenBank/DDBJ whole genome shotgun (WGS) entry which is preliminary data.</text>
</comment>
<evidence type="ECO:0000259" key="1">
    <source>
        <dbReference type="Pfam" id="PF07995"/>
    </source>
</evidence>
<protein>
    <submittedName>
        <fullName evidence="2">Quinoprotein glucose dehydrogenase B</fullName>
        <ecNumber evidence="2">1.1.5.2</ecNumber>
    </submittedName>
</protein>
<dbReference type="PANTHER" id="PTHR19328:SF75">
    <property type="entry name" value="ALDOSE SUGAR DEHYDROGENASE YLII"/>
    <property type="match status" value="1"/>
</dbReference>
<dbReference type="InterPro" id="IPR011041">
    <property type="entry name" value="Quinoprot_gluc/sorb_DH_b-prop"/>
</dbReference>
<dbReference type="Pfam" id="PF07995">
    <property type="entry name" value="GSDH"/>
    <property type="match status" value="1"/>
</dbReference>
<evidence type="ECO:0000313" key="3">
    <source>
        <dbReference type="Proteomes" id="UP000811545"/>
    </source>
</evidence>
<dbReference type="InterPro" id="IPR011042">
    <property type="entry name" value="6-blade_b-propeller_TolB-like"/>
</dbReference>
<dbReference type="AlphaFoldDB" id="A0A9E2BIW0"/>
<dbReference type="GO" id="GO:0008876">
    <property type="term" value="F:quinoprotein glucose dehydrogenase activity"/>
    <property type="evidence" value="ECO:0007669"/>
    <property type="project" value="UniProtKB-EC"/>
</dbReference>
<reference evidence="2 3" key="1">
    <citation type="journal article" date="2021" name="bioRxiv">
        <title>Unique metabolic strategies in Hadean analogues reveal hints for primordial physiology.</title>
        <authorList>
            <person name="Nobu M.K."/>
            <person name="Nakai R."/>
            <person name="Tamazawa S."/>
            <person name="Mori H."/>
            <person name="Toyoda A."/>
            <person name="Ijiri A."/>
            <person name="Suzuki S."/>
            <person name="Kurokawa K."/>
            <person name="Kamagata Y."/>
            <person name="Tamaki H."/>
        </authorList>
    </citation>
    <scope>NUCLEOTIDE SEQUENCE [LARGE SCALE GENOMIC DNA]</scope>
    <source>
        <strain evidence="2">BS525</strain>
    </source>
</reference>
<dbReference type="Gene3D" id="2.120.10.30">
    <property type="entry name" value="TolB, C-terminal domain"/>
    <property type="match status" value="1"/>
</dbReference>
<dbReference type="SUPFAM" id="SSF50952">
    <property type="entry name" value="Soluble quinoprotein glucose dehydrogenase"/>
    <property type="match status" value="1"/>
</dbReference>
<organism evidence="2 3">
    <name type="scientific">Psychracetigena formicireducens</name>
    <dbReference type="NCBI Taxonomy" id="2986056"/>
    <lineage>
        <taxon>Bacteria</taxon>
        <taxon>Bacillati</taxon>
        <taxon>Candidatus Lithacetigenota</taxon>
        <taxon>Candidatus Psychracetigena</taxon>
    </lineage>
</organism>
<dbReference type="PANTHER" id="PTHR19328">
    <property type="entry name" value="HEDGEHOG-INTERACTING PROTEIN"/>
    <property type="match status" value="1"/>
</dbReference>
<accession>A0A9E2BIW0</accession>